<reference evidence="4 5" key="1">
    <citation type="submission" date="2016-10" db="EMBL/GenBank/DDBJ databases">
        <authorList>
            <person name="de Groot N.N."/>
        </authorList>
    </citation>
    <scope>NUCLEOTIDE SEQUENCE [LARGE SCALE GENOMIC DNA]</scope>
    <source>
        <strain evidence="4 5">DSM 28286</strain>
    </source>
</reference>
<dbReference type="Pfam" id="PF00571">
    <property type="entry name" value="CBS"/>
    <property type="match status" value="2"/>
</dbReference>
<name>A0A1I5XMC1_9BACT</name>
<dbReference type="AlphaFoldDB" id="A0A1I5XMC1"/>
<keyword evidence="5" id="KW-1185">Reference proteome</keyword>
<evidence type="ECO:0000259" key="3">
    <source>
        <dbReference type="PROSITE" id="PS51371"/>
    </source>
</evidence>
<dbReference type="PANTHER" id="PTHR43080:SF2">
    <property type="entry name" value="CBS DOMAIN-CONTAINING PROTEIN"/>
    <property type="match status" value="1"/>
</dbReference>
<dbReference type="PROSITE" id="PS51371">
    <property type="entry name" value="CBS"/>
    <property type="match status" value="2"/>
</dbReference>
<dbReference type="STRING" id="1465490.SAMN05444277_10932"/>
<dbReference type="Gene3D" id="3.10.580.10">
    <property type="entry name" value="CBS-domain"/>
    <property type="match status" value="1"/>
</dbReference>
<accession>A0A1I5XMC1</accession>
<evidence type="ECO:0000313" key="4">
    <source>
        <dbReference type="EMBL" id="SFQ32867.1"/>
    </source>
</evidence>
<proteinExistence type="predicted"/>
<feature type="domain" description="CBS" evidence="3">
    <location>
        <begin position="76"/>
        <end position="132"/>
    </location>
</feature>
<dbReference type="OrthoDB" id="9802114at2"/>
<organism evidence="4 5">
    <name type="scientific">Parafilimonas terrae</name>
    <dbReference type="NCBI Taxonomy" id="1465490"/>
    <lineage>
        <taxon>Bacteria</taxon>
        <taxon>Pseudomonadati</taxon>
        <taxon>Bacteroidota</taxon>
        <taxon>Chitinophagia</taxon>
        <taxon>Chitinophagales</taxon>
        <taxon>Chitinophagaceae</taxon>
        <taxon>Parafilimonas</taxon>
    </lineage>
</organism>
<dbReference type="InterPro" id="IPR000644">
    <property type="entry name" value="CBS_dom"/>
</dbReference>
<dbReference type="PANTHER" id="PTHR43080">
    <property type="entry name" value="CBS DOMAIN-CONTAINING PROTEIN CBSX3, MITOCHONDRIAL"/>
    <property type="match status" value="1"/>
</dbReference>
<dbReference type="Proteomes" id="UP000199031">
    <property type="component" value="Unassembled WGS sequence"/>
</dbReference>
<gene>
    <name evidence="4" type="ORF">SAMN05444277_10932</name>
</gene>
<feature type="domain" description="CBS" evidence="3">
    <location>
        <begin position="8"/>
        <end position="67"/>
    </location>
</feature>
<dbReference type="CDD" id="cd04623">
    <property type="entry name" value="CBS_pair_bac_euk"/>
    <property type="match status" value="1"/>
</dbReference>
<sequence length="142" mass="16005">MRNVADILKRKGSHVETVQSELTVIDALKLMADKNIGSVAISQNDRFIGLMTERDYSRKVILKGRSSSETTVGEIMDTNYPSVVKNDTVEHCMELMSAKNIRYLPVIENEQLAGIVSINDVVKETILTQKETIEHLQNYIHS</sequence>
<dbReference type="InterPro" id="IPR046342">
    <property type="entry name" value="CBS_dom_sf"/>
</dbReference>
<evidence type="ECO:0000256" key="1">
    <source>
        <dbReference type="ARBA" id="ARBA00023122"/>
    </source>
</evidence>
<dbReference type="SMART" id="SM00116">
    <property type="entry name" value="CBS"/>
    <property type="match status" value="2"/>
</dbReference>
<dbReference type="SUPFAM" id="SSF54631">
    <property type="entry name" value="CBS-domain pair"/>
    <property type="match status" value="1"/>
</dbReference>
<dbReference type="InterPro" id="IPR051257">
    <property type="entry name" value="Diverse_CBS-Domain"/>
</dbReference>
<keyword evidence="1 2" id="KW-0129">CBS domain</keyword>
<dbReference type="InterPro" id="IPR044725">
    <property type="entry name" value="CBSX3_CBS_dom"/>
</dbReference>
<protein>
    <submittedName>
        <fullName evidence="4">CBS domain-containing protein</fullName>
    </submittedName>
</protein>
<dbReference type="RefSeq" id="WP_090659877.1">
    <property type="nucleotide sequence ID" value="NZ_FOXQ01000009.1"/>
</dbReference>
<dbReference type="EMBL" id="FOXQ01000009">
    <property type="protein sequence ID" value="SFQ32867.1"/>
    <property type="molecule type" value="Genomic_DNA"/>
</dbReference>
<evidence type="ECO:0000313" key="5">
    <source>
        <dbReference type="Proteomes" id="UP000199031"/>
    </source>
</evidence>
<evidence type="ECO:0000256" key="2">
    <source>
        <dbReference type="PROSITE-ProRule" id="PRU00703"/>
    </source>
</evidence>